<feature type="transmembrane region" description="Helical" evidence="8">
    <location>
        <begin position="225"/>
        <end position="248"/>
    </location>
</feature>
<accession>A0ABW8TRY0</accession>
<feature type="transmembrane region" description="Helical" evidence="8">
    <location>
        <begin position="348"/>
        <end position="368"/>
    </location>
</feature>
<sequence length="376" mass="41984">MNIIKIIIKDIKHNLRNRGAMILMVLFPIVLMSILGLALSGVFEGEKINLDTKVIYSSTGNGNLEKAFEGFESNLKNIGVQFVKTNSEDEGIKNVKDATYNAYIKIDENANKLTLYKNNRFDFSAGLIESSLSSFVDRYNLYYEISKVNPLALNEIVSSKTNSELVKTVGLEKNRTPRAKDYYAVTMLTLIILYSSMTASYGITKERVRKTYNRVLISPINRYEFFIGKLFGSVILTIFQMIVVVLFSKYVLNAYLGENMLTFGLIILSEIIMAVSLGQGIAFLVKNETAVSGLLNAIIPIIVLLGGGYFPLEQFGSNILTTVAKISPLKWINDALFKVIYGNDFSKVLPAILINLMVAVVFLMAASIKYREEKVS</sequence>
<keyword evidence="6 8" id="KW-1133">Transmembrane helix</keyword>
<keyword evidence="4" id="KW-1003">Cell membrane</keyword>
<comment type="similarity">
    <text evidence="2">Belongs to the ABC-2 integral membrane protein family.</text>
</comment>
<dbReference type="PANTHER" id="PTHR30294">
    <property type="entry name" value="MEMBRANE COMPONENT OF ABC TRANSPORTER YHHJ-RELATED"/>
    <property type="match status" value="1"/>
</dbReference>
<feature type="domain" description="ABC transmembrane type-2" evidence="9">
    <location>
        <begin position="141"/>
        <end position="373"/>
    </location>
</feature>
<dbReference type="Proteomes" id="UP001623661">
    <property type="component" value="Unassembled WGS sequence"/>
</dbReference>
<comment type="subcellular location">
    <subcellularLocation>
        <location evidence="1">Cell membrane</location>
        <topology evidence="1">Multi-pass membrane protein</topology>
    </subcellularLocation>
</comment>
<dbReference type="InterPro" id="IPR047817">
    <property type="entry name" value="ABC2_TM_bact-type"/>
</dbReference>
<evidence type="ECO:0000256" key="3">
    <source>
        <dbReference type="ARBA" id="ARBA00022448"/>
    </source>
</evidence>
<keyword evidence="7 8" id="KW-0472">Membrane</keyword>
<feature type="transmembrane region" description="Helical" evidence="8">
    <location>
        <begin position="182"/>
        <end position="204"/>
    </location>
</feature>
<feature type="transmembrane region" description="Helical" evidence="8">
    <location>
        <begin position="294"/>
        <end position="312"/>
    </location>
</feature>
<evidence type="ECO:0000256" key="8">
    <source>
        <dbReference type="SAM" id="Phobius"/>
    </source>
</evidence>
<dbReference type="PROSITE" id="PS51012">
    <property type="entry name" value="ABC_TM2"/>
    <property type="match status" value="1"/>
</dbReference>
<evidence type="ECO:0000256" key="4">
    <source>
        <dbReference type="ARBA" id="ARBA00022475"/>
    </source>
</evidence>
<evidence type="ECO:0000256" key="1">
    <source>
        <dbReference type="ARBA" id="ARBA00004651"/>
    </source>
</evidence>
<dbReference type="Pfam" id="PF12698">
    <property type="entry name" value="ABC2_membrane_3"/>
    <property type="match status" value="1"/>
</dbReference>
<evidence type="ECO:0000259" key="9">
    <source>
        <dbReference type="PROSITE" id="PS51012"/>
    </source>
</evidence>
<evidence type="ECO:0000256" key="2">
    <source>
        <dbReference type="ARBA" id="ARBA00007783"/>
    </source>
</evidence>
<keyword evidence="3" id="KW-0813">Transport</keyword>
<evidence type="ECO:0000256" key="5">
    <source>
        <dbReference type="ARBA" id="ARBA00022692"/>
    </source>
</evidence>
<comment type="caution">
    <text evidence="10">The sequence shown here is derived from an EMBL/GenBank/DDBJ whole genome shotgun (WGS) entry which is preliminary data.</text>
</comment>
<name>A0ABW8TRY0_9CLOT</name>
<keyword evidence="5 8" id="KW-0812">Transmembrane</keyword>
<dbReference type="PANTHER" id="PTHR30294:SF48">
    <property type="entry name" value="LINEARMYCIN RESISTANCE PERMEASE PROTEIN LNRM"/>
    <property type="match status" value="1"/>
</dbReference>
<dbReference type="RefSeq" id="WP_406763888.1">
    <property type="nucleotide sequence ID" value="NZ_JBJHZY010000001.1"/>
</dbReference>
<evidence type="ECO:0000313" key="10">
    <source>
        <dbReference type="EMBL" id="MFL0267281.1"/>
    </source>
</evidence>
<reference evidence="10 11" key="1">
    <citation type="submission" date="2024-11" db="EMBL/GenBank/DDBJ databases">
        <authorList>
            <person name="Heng Y.C."/>
            <person name="Lim A.C.H."/>
            <person name="Lee J.K.Y."/>
            <person name="Kittelmann S."/>
        </authorList>
    </citation>
    <scope>NUCLEOTIDE SEQUENCE [LARGE SCALE GENOMIC DNA]</scope>
    <source>
        <strain evidence="10 11">WILCCON 0202</strain>
    </source>
</reference>
<organism evidence="10 11">
    <name type="scientific">Candidatus Clostridium radicumherbarum</name>
    <dbReference type="NCBI Taxonomy" id="3381662"/>
    <lineage>
        <taxon>Bacteria</taxon>
        <taxon>Bacillati</taxon>
        <taxon>Bacillota</taxon>
        <taxon>Clostridia</taxon>
        <taxon>Eubacteriales</taxon>
        <taxon>Clostridiaceae</taxon>
        <taxon>Clostridium</taxon>
    </lineage>
</organism>
<feature type="transmembrane region" description="Helical" evidence="8">
    <location>
        <begin position="21"/>
        <end position="43"/>
    </location>
</feature>
<dbReference type="EMBL" id="JBJHZY010000001">
    <property type="protein sequence ID" value="MFL0267281.1"/>
    <property type="molecule type" value="Genomic_DNA"/>
</dbReference>
<dbReference type="InterPro" id="IPR051449">
    <property type="entry name" value="ABC-2_transporter_component"/>
</dbReference>
<dbReference type="InterPro" id="IPR013525">
    <property type="entry name" value="ABC2_TM"/>
</dbReference>
<evidence type="ECO:0000256" key="6">
    <source>
        <dbReference type="ARBA" id="ARBA00022989"/>
    </source>
</evidence>
<gene>
    <name evidence="10" type="ORF">ACJDUH_04120</name>
</gene>
<proteinExistence type="inferred from homology"/>
<protein>
    <submittedName>
        <fullName evidence="10">ABC transporter permease</fullName>
    </submittedName>
</protein>
<evidence type="ECO:0000313" key="11">
    <source>
        <dbReference type="Proteomes" id="UP001623661"/>
    </source>
</evidence>
<feature type="transmembrane region" description="Helical" evidence="8">
    <location>
        <begin position="260"/>
        <end position="285"/>
    </location>
</feature>
<keyword evidence="11" id="KW-1185">Reference proteome</keyword>
<evidence type="ECO:0000256" key="7">
    <source>
        <dbReference type="ARBA" id="ARBA00023136"/>
    </source>
</evidence>